<dbReference type="GO" id="GO:0043165">
    <property type="term" value="P:Gram-negative-bacterium-type cell outer membrane assembly"/>
    <property type="evidence" value="ECO:0007669"/>
    <property type="project" value="TreeGrafter"/>
</dbReference>
<dbReference type="InterPro" id="IPR007450">
    <property type="entry name" value="BamE_dom"/>
</dbReference>
<dbReference type="PROSITE" id="PS51257">
    <property type="entry name" value="PROKAR_LIPOPROTEIN"/>
    <property type="match status" value="1"/>
</dbReference>
<keyword evidence="1" id="KW-0732">Signal</keyword>
<proteinExistence type="predicted"/>
<dbReference type="RefSeq" id="WP_245427001.1">
    <property type="nucleotide sequence ID" value="NZ_LT608334.1"/>
</dbReference>
<evidence type="ECO:0000256" key="2">
    <source>
        <dbReference type="ARBA" id="ARBA00023136"/>
    </source>
</evidence>
<dbReference type="InterPro" id="IPR026592">
    <property type="entry name" value="BamE"/>
</dbReference>
<dbReference type="GO" id="GO:0030674">
    <property type="term" value="F:protein-macromolecule adaptor activity"/>
    <property type="evidence" value="ECO:0007669"/>
    <property type="project" value="TreeGrafter"/>
</dbReference>
<sequence length="161" mass="17271">MKFSRSERPSGMMLGLKGAAVALLTVVSLSACSKPPIQHGYVLSEEALAQVPVGSSREQVLLVLGSPSTTSVMAGDTAFYYISQTIDENPIMGRSVTDQRVLAVYFDDDGLVKQIANYGLQDGKVFDFIERKTRTGGADLNLISQIFKGVGNVNPLGNLQN</sequence>
<organism evidence="5">
    <name type="scientific">uncultured Pleomorphomonas sp</name>
    <dbReference type="NCBI Taxonomy" id="442121"/>
    <lineage>
        <taxon>Bacteria</taxon>
        <taxon>Pseudomonadati</taxon>
        <taxon>Pseudomonadota</taxon>
        <taxon>Alphaproteobacteria</taxon>
        <taxon>Hyphomicrobiales</taxon>
        <taxon>Pleomorphomonadaceae</taxon>
        <taxon>Pleomorphomonas</taxon>
        <taxon>environmental samples</taxon>
    </lineage>
</organism>
<dbReference type="Gene3D" id="3.30.1450.10">
    <property type="match status" value="1"/>
</dbReference>
<dbReference type="AlphaFoldDB" id="A0A212L6X2"/>
<accession>A0A212L6X2</accession>
<reference evidence="5" key="1">
    <citation type="submission" date="2016-08" db="EMBL/GenBank/DDBJ databases">
        <authorList>
            <person name="Seilhamer J.J."/>
        </authorList>
    </citation>
    <scope>NUCLEOTIDE SEQUENCE</scope>
    <source>
        <strain evidence="5">86</strain>
    </source>
</reference>
<evidence type="ECO:0000256" key="3">
    <source>
        <dbReference type="ARBA" id="ARBA00023237"/>
    </source>
</evidence>
<keyword evidence="2" id="KW-0472">Membrane</keyword>
<keyword evidence="3" id="KW-0998">Cell outer membrane</keyword>
<dbReference type="PANTHER" id="PTHR37482">
    <property type="entry name" value="OUTER MEMBRANE PROTEIN ASSEMBLY FACTOR BAME"/>
    <property type="match status" value="1"/>
</dbReference>
<dbReference type="InterPro" id="IPR037873">
    <property type="entry name" value="BamE-like"/>
</dbReference>
<dbReference type="Pfam" id="PF04355">
    <property type="entry name" value="BamE"/>
    <property type="match status" value="1"/>
</dbReference>
<protein>
    <submittedName>
        <fullName evidence="5">SmpA/OmlA</fullName>
    </submittedName>
</protein>
<dbReference type="PANTHER" id="PTHR37482:SF1">
    <property type="entry name" value="OUTER MEMBRANE PROTEIN ASSEMBLY FACTOR BAME"/>
    <property type="match status" value="1"/>
</dbReference>
<gene>
    <name evidence="5" type="ORF">KL86PLE_110008</name>
</gene>
<dbReference type="EMBL" id="FMJD01000003">
    <property type="protein sequence ID" value="SCM73286.1"/>
    <property type="molecule type" value="Genomic_DNA"/>
</dbReference>
<name>A0A212L6X2_9HYPH</name>
<dbReference type="GO" id="GO:0051205">
    <property type="term" value="P:protein insertion into membrane"/>
    <property type="evidence" value="ECO:0007669"/>
    <property type="project" value="TreeGrafter"/>
</dbReference>
<dbReference type="GO" id="GO:1990063">
    <property type="term" value="C:Bam protein complex"/>
    <property type="evidence" value="ECO:0007669"/>
    <property type="project" value="TreeGrafter"/>
</dbReference>
<evidence type="ECO:0000313" key="5">
    <source>
        <dbReference type="EMBL" id="SCM73286.1"/>
    </source>
</evidence>
<feature type="domain" description="Outer membrane protein assembly factor BamE" evidence="4">
    <location>
        <begin position="40"/>
        <end position="115"/>
    </location>
</feature>
<evidence type="ECO:0000256" key="1">
    <source>
        <dbReference type="ARBA" id="ARBA00022729"/>
    </source>
</evidence>
<evidence type="ECO:0000259" key="4">
    <source>
        <dbReference type="Pfam" id="PF04355"/>
    </source>
</evidence>